<evidence type="ECO:0000256" key="2">
    <source>
        <dbReference type="ARBA" id="ARBA00023026"/>
    </source>
</evidence>
<keyword evidence="6" id="KW-1185">Reference proteome</keyword>
<dbReference type="SMART" id="SM00257">
    <property type="entry name" value="LysM"/>
    <property type="match status" value="1"/>
</dbReference>
<dbReference type="PANTHER" id="PTHR34997:SF1">
    <property type="entry name" value="PEPTIDOGLYCAN-BINDING LYSIN DOMAIN"/>
    <property type="match status" value="1"/>
</dbReference>
<dbReference type="PROSITE" id="PS51782">
    <property type="entry name" value="LYSM"/>
    <property type="match status" value="1"/>
</dbReference>
<dbReference type="GO" id="GO:0008061">
    <property type="term" value="F:chitin binding"/>
    <property type="evidence" value="ECO:0007669"/>
    <property type="project" value="UniProtKB-KW"/>
</dbReference>
<evidence type="ECO:0000313" key="6">
    <source>
        <dbReference type="Proteomes" id="UP001229421"/>
    </source>
</evidence>
<dbReference type="Gene3D" id="3.10.350.10">
    <property type="entry name" value="LysM domain"/>
    <property type="match status" value="1"/>
</dbReference>
<dbReference type="SUPFAM" id="SSF54106">
    <property type="entry name" value="LysM domain"/>
    <property type="match status" value="1"/>
</dbReference>
<gene>
    <name evidence="5" type="ORF">QVD17_19885</name>
</gene>
<dbReference type="InterPro" id="IPR018392">
    <property type="entry name" value="LysM"/>
</dbReference>
<evidence type="ECO:0000259" key="4">
    <source>
        <dbReference type="PROSITE" id="PS51782"/>
    </source>
</evidence>
<dbReference type="EMBL" id="JAUHHV010000005">
    <property type="protein sequence ID" value="KAK1424553.1"/>
    <property type="molecule type" value="Genomic_DNA"/>
</dbReference>
<feature type="chain" id="PRO_5042114420" description="LysM domain-containing protein" evidence="3">
    <location>
        <begin position="18"/>
        <end position="83"/>
    </location>
</feature>
<keyword evidence="2" id="KW-0843">Virulence</keyword>
<evidence type="ECO:0000256" key="3">
    <source>
        <dbReference type="SAM" id="SignalP"/>
    </source>
</evidence>
<protein>
    <recommendedName>
        <fullName evidence="4">LysM domain-containing protein</fullName>
    </recommendedName>
</protein>
<evidence type="ECO:0000256" key="1">
    <source>
        <dbReference type="ARBA" id="ARBA00022669"/>
    </source>
</evidence>
<dbReference type="PANTHER" id="PTHR34997">
    <property type="entry name" value="AM15"/>
    <property type="match status" value="1"/>
</dbReference>
<accession>A0AAD8KN47</accession>
<proteinExistence type="predicted"/>
<keyword evidence="1" id="KW-0147">Chitin-binding</keyword>
<keyword evidence="3" id="KW-0732">Signal</keyword>
<dbReference type="Pfam" id="PF01476">
    <property type="entry name" value="LysM"/>
    <property type="match status" value="1"/>
</dbReference>
<feature type="domain" description="LysM" evidence="4">
    <location>
        <begin position="33"/>
        <end position="77"/>
    </location>
</feature>
<name>A0AAD8KN47_TARER</name>
<comment type="caution">
    <text evidence="5">The sequence shown here is derived from an EMBL/GenBank/DDBJ whole genome shotgun (WGS) entry which is preliminary data.</text>
</comment>
<dbReference type="InterPro" id="IPR036779">
    <property type="entry name" value="LysM_dom_sf"/>
</dbReference>
<dbReference type="InterPro" id="IPR052210">
    <property type="entry name" value="LysM1-like"/>
</dbReference>
<organism evidence="5 6">
    <name type="scientific">Tagetes erecta</name>
    <name type="common">African marigold</name>
    <dbReference type="NCBI Taxonomy" id="13708"/>
    <lineage>
        <taxon>Eukaryota</taxon>
        <taxon>Viridiplantae</taxon>
        <taxon>Streptophyta</taxon>
        <taxon>Embryophyta</taxon>
        <taxon>Tracheophyta</taxon>
        <taxon>Spermatophyta</taxon>
        <taxon>Magnoliopsida</taxon>
        <taxon>eudicotyledons</taxon>
        <taxon>Gunneridae</taxon>
        <taxon>Pentapetalae</taxon>
        <taxon>asterids</taxon>
        <taxon>campanulids</taxon>
        <taxon>Asterales</taxon>
        <taxon>Asteraceae</taxon>
        <taxon>Asteroideae</taxon>
        <taxon>Heliantheae alliance</taxon>
        <taxon>Tageteae</taxon>
        <taxon>Tagetes</taxon>
    </lineage>
</organism>
<reference evidence="5" key="1">
    <citation type="journal article" date="2023" name="bioRxiv">
        <title>Improved chromosome-level genome assembly for marigold (Tagetes erecta).</title>
        <authorList>
            <person name="Jiang F."/>
            <person name="Yuan L."/>
            <person name="Wang S."/>
            <person name="Wang H."/>
            <person name="Xu D."/>
            <person name="Wang A."/>
            <person name="Fan W."/>
        </authorList>
    </citation>
    <scope>NUCLEOTIDE SEQUENCE</scope>
    <source>
        <strain evidence="5">WSJ</strain>
        <tissue evidence="5">Leaf</tissue>
    </source>
</reference>
<dbReference type="Proteomes" id="UP001229421">
    <property type="component" value="Unassembled WGS sequence"/>
</dbReference>
<sequence>MVTILSFCLMLIVIAESRTTLTDAFQSNVVCNQVVGAKAGDDCTKISQKFKMSLDLFLVINPNINCKAIFVGQWLCVAGTATN</sequence>
<dbReference type="AlphaFoldDB" id="A0AAD8KN47"/>
<evidence type="ECO:0000313" key="5">
    <source>
        <dbReference type="EMBL" id="KAK1424553.1"/>
    </source>
</evidence>
<feature type="signal peptide" evidence="3">
    <location>
        <begin position="1"/>
        <end position="17"/>
    </location>
</feature>
<dbReference type="CDD" id="cd00118">
    <property type="entry name" value="LysM"/>
    <property type="match status" value="1"/>
</dbReference>